<evidence type="ECO:0000313" key="2">
    <source>
        <dbReference type="EMBL" id="WVZ68010.1"/>
    </source>
</evidence>
<name>A0AAQ3T7X2_PASNO</name>
<gene>
    <name evidence="2" type="ORF">U9M48_017003</name>
</gene>
<evidence type="ECO:0000313" key="3">
    <source>
        <dbReference type="Proteomes" id="UP001341281"/>
    </source>
</evidence>
<dbReference type="Proteomes" id="UP001341281">
    <property type="component" value="Chromosome 04"/>
</dbReference>
<protein>
    <submittedName>
        <fullName evidence="2">Uncharacterized protein</fullName>
    </submittedName>
</protein>
<organism evidence="2 3">
    <name type="scientific">Paspalum notatum var. saurae</name>
    <dbReference type="NCBI Taxonomy" id="547442"/>
    <lineage>
        <taxon>Eukaryota</taxon>
        <taxon>Viridiplantae</taxon>
        <taxon>Streptophyta</taxon>
        <taxon>Embryophyta</taxon>
        <taxon>Tracheophyta</taxon>
        <taxon>Spermatophyta</taxon>
        <taxon>Magnoliopsida</taxon>
        <taxon>Liliopsida</taxon>
        <taxon>Poales</taxon>
        <taxon>Poaceae</taxon>
        <taxon>PACMAD clade</taxon>
        <taxon>Panicoideae</taxon>
        <taxon>Andropogonodae</taxon>
        <taxon>Paspaleae</taxon>
        <taxon>Paspalinae</taxon>
        <taxon>Paspalum</taxon>
    </lineage>
</organism>
<dbReference type="EMBL" id="CP144748">
    <property type="protein sequence ID" value="WVZ68010.1"/>
    <property type="molecule type" value="Genomic_DNA"/>
</dbReference>
<evidence type="ECO:0000256" key="1">
    <source>
        <dbReference type="SAM" id="MobiDB-lite"/>
    </source>
</evidence>
<feature type="region of interest" description="Disordered" evidence="1">
    <location>
        <begin position="1"/>
        <end position="42"/>
    </location>
</feature>
<sequence length="77" mass="8818">MKGRAPQIVDRHRSFTRNPRITPGAPRDSARRDRPNGAAPTEQLSVLLRRQLVIRFVVLRSRMANGLKDNDGLVRCW</sequence>
<accession>A0AAQ3T7X2</accession>
<keyword evidence="3" id="KW-1185">Reference proteome</keyword>
<dbReference type="AlphaFoldDB" id="A0AAQ3T7X2"/>
<proteinExistence type="predicted"/>
<reference evidence="2 3" key="1">
    <citation type="submission" date="2024-02" db="EMBL/GenBank/DDBJ databases">
        <title>High-quality chromosome-scale genome assembly of Pensacola bahiagrass (Paspalum notatum Flugge var. saurae).</title>
        <authorList>
            <person name="Vega J.M."/>
            <person name="Podio M."/>
            <person name="Orjuela J."/>
            <person name="Siena L.A."/>
            <person name="Pessino S.C."/>
            <person name="Combes M.C."/>
            <person name="Mariac C."/>
            <person name="Albertini E."/>
            <person name="Pupilli F."/>
            <person name="Ortiz J.P.A."/>
            <person name="Leblanc O."/>
        </authorList>
    </citation>
    <scope>NUCLEOTIDE SEQUENCE [LARGE SCALE GENOMIC DNA]</scope>
    <source>
        <strain evidence="2">R1</strain>
        <tissue evidence="2">Leaf</tissue>
    </source>
</reference>